<name>A0A3L6PF73_PANMI</name>
<dbReference type="STRING" id="4540.A0A3L6PF73"/>
<sequence>MAAWLSAPPRHCVLASTSVEQENTVLGAHTGEHGGQLLFVNKVLRFIEHRLDIQMDTPASDPQLKLWQLPYPTAVNPMEPAAALPRLDDGGVLFGFALKPDAAINSVVQSTFATNFTRTSHEAAGNLNFIFENSTRGYLWSTKIRKMVVQE</sequence>
<reference evidence="2" key="1">
    <citation type="journal article" date="2019" name="Nat. Commun.">
        <title>The genome of broomcorn millet.</title>
        <authorList>
            <person name="Zou C."/>
            <person name="Miki D."/>
            <person name="Li D."/>
            <person name="Tang Q."/>
            <person name="Xiao L."/>
            <person name="Rajput S."/>
            <person name="Deng P."/>
            <person name="Jia W."/>
            <person name="Huang R."/>
            <person name="Zhang M."/>
            <person name="Sun Y."/>
            <person name="Hu J."/>
            <person name="Fu X."/>
            <person name="Schnable P.S."/>
            <person name="Li F."/>
            <person name="Zhang H."/>
            <person name="Feng B."/>
            <person name="Zhu X."/>
            <person name="Liu R."/>
            <person name="Schnable J.C."/>
            <person name="Zhu J.-K."/>
            <person name="Zhang H."/>
        </authorList>
    </citation>
    <scope>NUCLEOTIDE SEQUENCE [LARGE SCALE GENOMIC DNA]</scope>
</reference>
<keyword evidence="2" id="KW-1185">Reference proteome</keyword>
<dbReference type="Proteomes" id="UP000275267">
    <property type="component" value="Unassembled WGS sequence"/>
</dbReference>
<protein>
    <submittedName>
        <fullName evidence="1">Ocs element-binding factor 1</fullName>
    </submittedName>
</protein>
<accession>A0A3L6PF73</accession>
<dbReference type="EMBL" id="PQIB02000018">
    <property type="protein sequence ID" value="RLM55508.1"/>
    <property type="molecule type" value="Genomic_DNA"/>
</dbReference>
<organism evidence="1 2">
    <name type="scientific">Panicum miliaceum</name>
    <name type="common">Proso millet</name>
    <name type="synonym">Broomcorn millet</name>
    <dbReference type="NCBI Taxonomy" id="4540"/>
    <lineage>
        <taxon>Eukaryota</taxon>
        <taxon>Viridiplantae</taxon>
        <taxon>Streptophyta</taxon>
        <taxon>Embryophyta</taxon>
        <taxon>Tracheophyta</taxon>
        <taxon>Spermatophyta</taxon>
        <taxon>Magnoliopsida</taxon>
        <taxon>Liliopsida</taxon>
        <taxon>Poales</taxon>
        <taxon>Poaceae</taxon>
        <taxon>PACMAD clade</taxon>
        <taxon>Panicoideae</taxon>
        <taxon>Panicodae</taxon>
        <taxon>Paniceae</taxon>
        <taxon>Panicinae</taxon>
        <taxon>Panicum</taxon>
        <taxon>Panicum sect. Panicum</taxon>
    </lineage>
</organism>
<evidence type="ECO:0000313" key="2">
    <source>
        <dbReference type="Proteomes" id="UP000275267"/>
    </source>
</evidence>
<evidence type="ECO:0000313" key="1">
    <source>
        <dbReference type="EMBL" id="RLM55508.1"/>
    </source>
</evidence>
<gene>
    <name evidence="1" type="ORF">C2845_PM10G03660</name>
</gene>
<proteinExistence type="predicted"/>
<comment type="caution">
    <text evidence="1">The sequence shown here is derived from an EMBL/GenBank/DDBJ whole genome shotgun (WGS) entry which is preliminary data.</text>
</comment>
<dbReference type="AlphaFoldDB" id="A0A3L6PF73"/>